<evidence type="ECO:0000313" key="2">
    <source>
        <dbReference type="Proteomes" id="UP001062846"/>
    </source>
</evidence>
<comment type="caution">
    <text evidence="1">The sequence shown here is derived from an EMBL/GenBank/DDBJ whole genome shotgun (WGS) entry which is preliminary data.</text>
</comment>
<organism evidence="1 2">
    <name type="scientific">Rhododendron molle</name>
    <name type="common">Chinese azalea</name>
    <name type="synonym">Azalea mollis</name>
    <dbReference type="NCBI Taxonomy" id="49168"/>
    <lineage>
        <taxon>Eukaryota</taxon>
        <taxon>Viridiplantae</taxon>
        <taxon>Streptophyta</taxon>
        <taxon>Embryophyta</taxon>
        <taxon>Tracheophyta</taxon>
        <taxon>Spermatophyta</taxon>
        <taxon>Magnoliopsida</taxon>
        <taxon>eudicotyledons</taxon>
        <taxon>Gunneridae</taxon>
        <taxon>Pentapetalae</taxon>
        <taxon>asterids</taxon>
        <taxon>Ericales</taxon>
        <taxon>Ericaceae</taxon>
        <taxon>Ericoideae</taxon>
        <taxon>Rhodoreae</taxon>
        <taxon>Rhododendron</taxon>
    </lineage>
</organism>
<accession>A0ACC0MVY2</accession>
<gene>
    <name evidence="1" type="ORF">RHMOL_Rhmol07G0019100</name>
</gene>
<dbReference type="EMBL" id="CM046394">
    <property type="protein sequence ID" value="KAI8545135.1"/>
    <property type="molecule type" value="Genomic_DNA"/>
</dbReference>
<evidence type="ECO:0000313" key="1">
    <source>
        <dbReference type="EMBL" id="KAI8545135.1"/>
    </source>
</evidence>
<proteinExistence type="predicted"/>
<sequence length="161" mass="17192">MHDLEGEGADESPEVHDLGTPNANQNSSNRNEFSTCSGNGKESFVDDVTLNLQNEPGTAGTLVNQFVDVSGKENGAREPGQGDTEIDESKSGQPWVLGLTEGEYSALSVEERLRALVAIVGIANEGNSISSVLEDHLDAANALKKQMLAEAQLAHQRRECN</sequence>
<reference evidence="1" key="1">
    <citation type="submission" date="2022-02" db="EMBL/GenBank/DDBJ databases">
        <title>Plant Genome Project.</title>
        <authorList>
            <person name="Zhang R.-G."/>
        </authorList>
    </citation>
    <scope>NUCLEOTIDE SEQUENCE</scope>
    <source>
        <strain evidence="1">AT1</strain>
    </source>
</reference>
<dbReference type="Proteomes" id="UP001062846">
    <property type="component" value="Chromosome 7"/>
</dbReference>
<name>A0ACC0MVY2_RHOML</name>
<protein>
    <submittedName>
        <fullName evidence="1">Uncharacterized protein</fullName>
    </submittedName>
</protein>
<keyword evidence="2" id="KW-1185">Reference proteome</keyword>